<keyword evidence="2" id="KW-0732">Signal</keyword>
<name>A0ABU8XI01_9BURK</name>
<accession>A0ABU8XI01</accession>
<organism evidence="3 4">
    <name type="scientific">Variovorax robiniae</name>
    <dbReference type="NCBI Taxonomy" id="1836199"/>
    <lineage>
        <taxon>Bacteria</taxon>
        <taxon>Pseudomonadati</taxon>
        <taxon>Pseudomonadota</taxon>
        <taxon>Betaproteobacteria</taxon>
        <taxon>Burkholderiales</taxon>
        <taxon>Comamonadaceae</taxon>
        <taxon>Variovorax</taxon>
    </lineage>
</organism>
<comment type="caution">
    <text evidence="3">The sequence shown here is derived from an EMBL/GenBank/DDBJ whole genome shotgun (WGS) entry which is preliminary data.</text>
</comment>
<evidence type="ECO:0000256" key="2">
    <source>
        <dbReference type="SAM" id="SignalP"/>
    </source>
</evidence>
<gene>
    <name evidence="3" type="ORF">WKW79_33400</name>
</gene>
<evidence type="ECO:0000256" key="1">
    <source>
        <dbReference type="SAM" id="MobiDB-lite"/>
    </source>
</evidence>
<protein>
    <submittedName>
        <fullName evidence="3">Uncharacterized protein</fullName>
    </submittedName>
</protein>
<feature type="signal peptide" evidence="2">
    <location>
        <begin position="1"/>
        <end position="18"/>
    </location>
</feature>
<dbReference type="EMBL" id="JBBKZS010000030">
    <property type="protein sequence ID" value="MEJ8859502.1"/>
    <property type="molecule type" value="Genomic_DNA"/>
</dbReference>
<proteinExistence type="predicted"/>
<evidence type="ECO:0000313" key="3">
    <source>
        <dbReference type="EMBL" id="MEJ8859502.1"/>
    </source>
</evidence>
<reference evidence="3 4" key="1">
    <citation type="submission" date="2024-03" db="EMBL/GenBank/DDBJ databases">
        <title>Novel species of the genus Variovorax.</title>
        <authorList>
            <person name="Liu Q."/>
            <person name="Xin Y.-H."/>
        </authorList>
    </citation>
    <scope>NUCLEOTIDE SEQUENCE [LARGE SCALE GENOMIC DNA]</scope>
    <source>
        <strain evidence="3 4">KACC 18901</strain>
    </source>
</reference>
<dbReference type="Proteomes" id="UP001367030">
    <property type="component" value="Unassembled WGS sequence"/>
</dbReference>
<feature type="chain" id="PRO_5046867345" evidence="2">
    <location>
        <begin position="19"/>
        <end position="112"/>
    </location>
</feature>
<keyword evidence="4" id="KW-1185">Reference proteome</keyword>
<evidence type="ECO:0000313" key="4">
    <source>
        <dbReference type="Proteomes" id="UP001367030"/>
    </source>
</evidence>
<dbReference type="RefSeq" id="WP_340339541.1">
    <property type="nucleotide sequence ID" value="NZ_JBBKZS010000030.1"/>
</dbReference>
<sequence length="112" mass="11684">MFHPLPAVWLAAPLAALAVGAAAQPAPDPAGAATSAAAPATLPYISAFEGYRSFKDEKPVPWREANETAYRRGGWRAYANEASAAKGPDGEARNEHSGMGQAMPTPPGKERP</sequence>
<feature type="region of interest" description="Disordered" evidence="1">
    <location>
        <begin position="81"/>
        <end position="112"/>
    </location>
</feature>